<evidence type="ECO:0000313" key="3">
    <source>
        <dbReference type="Proteomes" id="UP001225596"/>
    </source>
</evidence>
<gene>
    <name evidence="2" type="ORF">Q8A64_13335</name>
</gene>
<keyword evidence="3" id="KW-1185">Reference proteome</keyword>
<dbReference type="Proteomes" id="UP001225596">
    <property type="component" value="Unassembled WGS sequence"/>
</dbReference>
<evidence type="ECO:0000313" key="2">
    <source>
        <dbReference type="EMBL" id="MDQ9171391.1"/>
    </source>
</evidence>
<evidence type="ECO:0000259" key="1">
    <source>
        <dbReference type="PROSITE" id="PS50263"/>
    </source>
</evidence>
<name>A0ABU1BSL2_9BURK</name>
<proteinExistence type="predicted"/>
<accession>A0ABU1BSL2</accession>
<feature type="domain" description="CN hydrolase" evidence="1">
    <location>
        <begin position="1"/>
        <end position="76"/>
    </location>
</feature>
<comment type="caution">
    <text evidence="2">The sequence shown here is derived from an EMBL/GenBank/DDBJ whole genome shotgun (WGS) entry which is preliminary data.</text>
</comment>
<keyword evidence="2" id="KW-0378">Hydrolase</keyword>
<protein>
    <submittedName>
        <fullName evidence="2">Nitrilase-related carbon-nitrogen hydrolase</fullName>
    </submittedName>
</protein>
<dbReference type="Pfam" id="PF00795">
    <property type="entry name" value="CN_hydrolase"/>
    <property type="match status" value="1"/>
</dbReference>
<dbReference type="Gene3D" id="3.60.110.10">
    <property type="entry name" value="Carbon-nitrogen hydrolase"/>
    <property type="match status" value="1"/>
</dbReference>
<sequence>MVAEYRKTPSHLSRSTFVESGGLDFYNTFVLSGPNGTLLGQVRKNPPCSTESYYFKAGSDEHFIDTDLGRIGIGIC</sequence>
<dbReference type="PROSITE" id="PS50263">
    <property type="entry name" value="CN_HYDROLASE"/>
    <property type="match status" value="1"/>
</dbReference>
<dbReference type="EMBL" id="JAUYVH010000009">
    <property type="protein sequence ID" value="MDQ9171391.1"/>
    <property type="molecule type" value="Genomic_DNA"/>
</dbReference>
<organism evidence="2 3">
    <name type="scientific">Keguizhuia sedimenti</name>
    <dbReference type="NCBI Taxonomy" id="3064264"/>
    <lineage>
        <taxon>Bacteria</taxon>
        <taxon>Pseudomonadati</taxon>
        <taxon>Pseudomonadota</taxon>
        <taxon>Betaproteobacteria</taxon>
        <taxon>Burkholderiales</taxon>
        <taxon>Oxalobacteraceae</taxon>
        <taxon>Keguizhuia</taxon>
    </lineage>
</organism>
<dbReference type="InterPro" id="IPR003010">
    <property type="entry name" value="C-N_Hydrolase"/>
</dbReference>
<dbReference type="SUPFAM" id="SSF56317">
    <property type="entry name" value="Carbon-nitrogen hydrolase"/>
    <property type="match status" value="1"/>
</dbReference>
<reference evidence="2 3" key="1">
    <citation type="submission" date="2023-08" db="EMBL/GenBank/DDBJ databases">
        <title>Oxalobacteraceae gen .nov., isolated from river sludge outside the plant.</title>
        <authorList>
            <person name="Zhao S.Y."/>
        </authorList>
    </citation>
    <scope>NUCLEOTIDE SEQUENCE [LARGE SCALE GENOMIC DNA]</scope>
    <source>
        <strain evidence="2 3">R-40</strain>
    </source>
</reference>
<dbReference type="InterPro" id="IPR036526">
    <property type="entry name" value="C-N_Hydrolase_sf"/>
</dbReference>
<dbReference type="RefSeq" id="WP_338437330.1">
    <property type="nucleotide sequence ID" value="NZ_JAUYVH010000009.1"/>
</dbReference>
<dbReference type="GO" id="GO:0016787">
    <property type="term" value="F:hydrolase activity"/>
    <property type="evidence" value="ECO:0007669"/>
    <property type="project" value="UniProtKB-KW"/>
</dbReference>